<dbReference type="EMBL" id="JAKZFC010000008">
    <property type="protein sequence ID" value="MCH7323478.1"/>
    <property type="molecule type" value="Genomic_DNA"/>
</dbReference>
<dbReference type="Proteomes" id="UP001316087">
    <property type="component" value="Unassembled WGS sequence"/>
</dbReference>
<dbReference type="Gene3D" id="2.60.120.260">
    <property type="entry name" value="Galactose-binding domain-like"/>
    <property type="match status" value="1"/>
</dbReference>
<gene>
    <name evidence="3" type="ORF">LZ480_16505</name>
</gene>
<feature type="compositionally biased region" description="Low complexity" evidence="1">
    <location>
        <begin position="911"/>
        <end position="930"/>
    </location>
</feature>
<keyword evidence="4" id="KW-1185">Reference proteome</keyword>
<dbReference type="InterPro" id="IPR015943">
    <property type="entry name" value="WD40/YVTN_repeat-like_dom_sf"/>
</dbReference>
<dbReference type="RefSeq" id="WP_241370651.1">
    <property type="nucleotide sequence ID" value="NZ_JAKZFC010000008.1"/>
</dbReference>
<feature type="region of interest" description="Disordered" evidence="1">
    <location>
        <begin position="882"/>
        <end position="930"/>
    </location>
</feature>
<dbReference type="SUPFAM" id="SSF69322">
    <property type="entry name" value="Tricorn protease domain 2"/>
    <property type="match status" value="1"/>
</dbReference>
<name>A0ABS9UGJ4_9BACL</name>
<dbReference type="Gene3D" id="2.130.10.10">
    <property type="entry name" value="YVTN repeat-like/Quinoprotein amine dehydrogenase"/>
    <property type="match status" value="1"/>
</dbReference>
<sequence length="930" mass="102136">MIQFISKITKVLMVFTVVFTFTLISSNSTQANDENVMAQLKNRGFKEPVNLGIGASEVVLINAVFGQEDGIDVVYATANGGIFNIVDVKTNELLFSQQLSGVSQVWSHSISKDGTVYIAALTNTNVGEVWRYSPQTKQVTKLGAPNSAHQLWSSTTDEAGNLYVGSYAENDGRIFKYDITTNQFVDLGKIDQGNSSYIRSLEYYDGYLYAGLGVSGKVYRISTTTFEKEDITKRVPALIGKPVDEINFAYDMSIAGHYLVTRFDEGKEGAILFYDLHTQQWIENFKLAKLYDGSTNDIGSFGFIQLPNKDDKIYVIHNREIVEVNMTTLETRRTGISYAAGLRGGAVLEFGTPDLPGASVVTMSRLGQIFIANLETGTTKLLPGTMVASPLKLHNLGKGPDGNLYMTTYPGGPKGSRFNTKTNQFVTYSQGQAEGIVAGNNKDLYFGIYPGAVIQKMNTDTLTSETLFELKKDYNQDRPYVMEFEDNKLLIGTIPNYQKLGGSLTIYDTVSNTRSTYTNLVKDQSIVGLAMRNGKIYGSTTIRGGLDINPTATEAKLFIWDVASERVVQESELAIPELDAPPMISGLTFGPDNLLWGAVDGIIFALTPENLAVVKYKNLYPEIKNRGMWRPVHIEFGQDGLLYTDVAGKLSVVDPETLDFVSLISNGPEIDFMVLGQDSAGNENIFYIDATATHLYMVPIIDGGEVITPEEPEMETVHVAIENASFEEPLIEDKIPGWSSLFGTFSANVKFELSTLRAQDGLTSLKIVDSAQNETVFAQSNLIPIDAGQTYTASSKLFLEDGSVSFFLRYFNENGVQVGTDKDGENIIHVRGGHKEWQTVQAIVTAPEDAKYARIFVGSSNYFTTNGAYFDDAQLTFEREKVVEPTTPTKPGKGNQPNRPGKGNQPDKPGKGNQPNKPGKGNQPNPEDGE</sequence>
<accession>A0ABS9UGJ4</accession>
<reference evidence="3 4" key="1">
    <citation type="submission" date="2022-03" db="EMBL/GenBank/DDBJ databases">
        <authorList>
            <person name="Jo J.-H."/>
            <person name="Im W.-T."/>
        </authorList>
    </citation>
    <scope>NUCLEOTIDE SEQUENCE [LARGE SCALE GENOMIC DNA]</scope>
    <source>
        <strain evidence="3 4">MA9</strain>
    </source>
</reference>
<evidence type="ECO:0000313" key="4">
    <source>
        <dbReference type="Proteomes" id="UP001316087"/>
    </source>
</evidence>
<feature type="signal peptide" evidence="2">
    <location>
        <begin position="1"/>
        <end position="31"/>
    </location>
</feature>
<keyword evidence="2" id="KW-0732">Signal</keyword>
<comment type="caution">
    <text evidence="3">The sequence shown here is derived from an EMBL/GenBank/DDBJ whole genome shotgun (WGS) entry which is preliminary data.</text>
</comment>
<evidence type="ECO:0000256" key="1">
    <source>
        <dbReference type="SAM" id="MobiDB-lite"/>
    </source>
</evidence>
<dbReference type="SUPFAM" id="SSF101898">
    <property type="entry name" value="NHL repeat"/>
    <property type="match status" value="1"/>
</dbReference>
<evidence type="ECO:0000313" key="3">
    <source>
        <dbReference type="EMBL" id="MCH7323478.1"/>
    </source>
</evidence>
<organism evidence="3 4">
    <name type="scientific">Solibacillus palustris</name>
    <dbReference type="NCBI Taxonomy" id="2908203"/>
    <lineage>
        <taxon>Bacteria</taxon>
        <taxon>Bacillati</taxon>
        <taxon>Bacillota</taxon>
        <taxon>Bacilli</taxon>
        <taxon>Bacillales</taxon>
        <taxon>Caryophanaceae</taxon>
        <taxon>Solibacillus</taxon>
    </lineage>
</organism>
<feature type="chain" id="PRO_5047096139" description="CBM-cenC domain-containing protein" evidence="2">
    <location>
        <begin position="32"/>
        <end position="930"/>
    </location>
</feature>
<evidence type="ECO:0008006" key="5">
    <source>
        <dbReference type="Google" id="ProtNLM"/>
    </source>
</evidence>
<evidence type="ECO:0000256" key="2">
    <source>
        <dbReference type="SAM" id="SignalP"/>
    </source>
</evidence>
<protein>
    <recommendedName>
        <fullName evidence="5">CBM-cenC domain-containing protein</fullName>
    </recommendedName>
</protein>
<proteinExistence type="predicted"/>